<name>B8FL77_DESAL</name>
<evidence type="ECO:0000313" key="2">
    <source>
        <dbReference type="EMBL" id="ACL04712.1"/>
    </source>
</evidence>
<accession>B8FL77</accession>
<dbReference type="KEGG" id="dal:Dalk_3022"/>
<dbReference type="eggNOG" id="COG3894">
    <property type="taxonomic scope" value="Bacteria"/>
</dbReference>
<gene>
    <name evidence="2" type="ordered locus">Dalk_3022</name>
</gene>
<dbReference type="InterPro" id="IPR043129">
    <property type="entry name" value="ATPase_NBD"/>
</dbReference>
<dbReference type="InterPro" id="IPR040506">
    <property type="entry name" value="RACo_linker"/>
</dbReference>
<dbReference type="AlphaFoldDB" id="B8FL77"/>
<dbReference type="PANTHER" id="PTHR42895">
    <property type="entry name" value="IRON-SULFUR CLUSTER-BINDING PROTEIN-RELATED"/>
    <property type="match status" value="1"/>
</dbReference>
<dbReference type="InterPro" id="IPR012675">
    <property type="entry name" value="Beta-grasp_dom_sf"/>
</dbReference>
<dbReference type="Pfam" id="PF14574">
    <property type="entry name" value="RACo_C_ter"/>
    <property type="match status" value="1"/>
</dbReference>
<keyword evidence="3" id="KW-1185">Reference proteome</keyword>
<dbReference type="Pfam" id="PF00111">
    <property type="entry name" value="Fer2"/>
    <property type="match status" value="1"/>
</dbReference>
<dbReference type="InterPro" id="IPR042259">
    <property type="entry name" value="Raco-like_middle_sf"/>
</dbReference>
<dbReference type="InterPro" id="IPR041414">
    <property type="entry name" value="Raco-like_middle"/>
</dbReference>
<dbReference type="RefSeq" id="WP_015947772.1">
    <property type="nucleotide sequence ID" value="NC_011768.1"/>
</dbReference>
<organism evidence="2 3">
    <name type="scientific">Desulfatibacillum aliphaticivorans</name>
    <dbReference type="NCBI Taxonomy" id="218208"/>
    <lineage>
        <taxon>Bacteria</taxon>
        <taxon>Pseudomonadati</taxon>
        <taxon>Thermodesulfobacteriota</taxon>
        <taxon>Desulfobacteria</taxon>
        <taxon>Desulfobacterales</taxon>
        <taxon>Desulfatibacillaceae</taxon>
        <taxon>Desulfatibacillum</taxon>
    </lineage>
</organism>
<dbReference type="Pfam" id="PF17651">
    <property type="entry name" value="Raco_middle"/>
    <property type="match status" value="1"/>
</dbReference>
<dbReference type="Proteomes" id="UP000000739">
    <property type="component" value="Chromosome"/>
</dbReference>
<dbReference type="PANTHER" id="PTHR42895:SF2">
    <property type="entry name" value="IRON-SULFUR CLUSTER PROTEIN"/>
    <property type="match status" value="1"/>
</dbReference>
<dbReference type="Gene3D" id="3.10.20.30">
    <property type="match status" value="1"/>
</dbReference>
<dbReference type="InterPro" id="IPR027980">
    <property type="entry name" value="RACo_C"/>
</dbReference>
<dbReference type="SUPFAM" id="SSF53067">
    <property type="entry name" value="Actin-like ATPase domain"/>
    <property type="match status" value="1"/>
</dbReference>
<feature type="domain" description="2Fe-2S ferredoxin-type" evidence="1">
    <location>
        <begin position="11"/>
        <end position="103"/>
    </location>
</feature>
<dbReference type="Gene3D" id="3.10.20.880">
    <property type="match status" value="1"/>
</dbReference>
<dbReference type="PROSITE" id="PS51085">
    <property type="entry name" value="2FE2S_FER_2"/>
    <property type="match status" value="1"/>
</dbReference>
<dbReference type="SUPFAM" id="SSF54292">
    <property type="entry name" value="2Fe-2S ferredoxin-like"/>
    <property type="match status" value="1"/>
</dbReference>
<dbReference type="InterPro" id="IPR001041">
    <property type="entry name" value="2Fe-2S_ferredoxin-type"/>
</dbReference>
<evidence type="ECO:0000259" key="1">
    <source>
        <dbReference type="PROSITE" id="PS51085"/>
    </source>
</evidence>
<protein>
    <submittedName>
        <fullName evidence="2">Ferredoxin</fullName>
    </submittedName>
</protein>
<reference evidence="2 3" key="1">
    <citation type="journal article" date="2012" name="Environ. Microbiol.">
        <title>The genome sequence of Desulfatibacillum alkenivorans AK-01: a blueprint for anaerobic alkane oxidation.</title>
        <authorList>
            <person name="Callaghan A.V."/>
            <person name="Morris B.E."/>
            <person name="Pereira I.A."/>
            <person name="McInerney M.J."/>
            <person name="Austin R.N."/>
            <person name="Groves J.T."/>
            <person name="Kukor J.J."/>
            <person name="Suflita J.M."/>
            <person name="Young L.Y."/>
            <person name="Zylstra G.J."/>
            <person name="Wawrik B."/>
        </authorList>
    </citation>
    <scope>NUCLEOTIDE SEQUENCE [LARGE SCALE GENOMIC DNA]</scope>
    <source>
        <strain evidence="2 3">AK-01</strain>
    </source>
</reference>
<dbReference type="Pfam" id="PF17650">
    <property type="entry name" value="RACo_linker"/>
    <property type="match status" value="1"/>
</dbReference>
<proteinExistence type="predicted"/>
<dbReference type="InterPro" id="IPR036010">
    <property type="entry name" value="2Fe-2S_ferredoxin-like_sf"/>
</dbReference>
<dbReference type="Gene3D" id="3.30.420.480">
    <property type="entry name" value="Domain of unknown function (DUF4445)"/>
    <property type="match status" value="1"/>
</dbReference>
<sequence>MGSPIKSKKNCTVEFQPLGRRIEVPFETTIAQAAQSAGVPLAADCGGKGKCGKCRVHILAGGAAPPAASELKVLEQSSAAPQERLACMTRILGDVKIHVPKTSMVHEQSLQLEGRMRRPEGDRLVQSRFVKLPPPNLQDQRSDSRRLAEAMDAWDENGWTLSPEFVRRLSGVLREFNGELTVFLQDDAPIGLAAGKKTPIGAAFDLGTTTIAGRLVDLESGEILCSEGCMNPQISYGEDVISRLDYAIHNPDGPGRLSAAAKDAINDLLSALCKNAGVEPERVSNLSVACNTAMSHLLLKLPASPLARSPYAAGFSNPLELTGKAFGIKDAPTAKVYVFPCIEGFVGGDHTAMILACGLDQADETCLGVDIGTNTEIVLTRPGADGGMFVTSCASGPALEGAHVRDGMRASPGAIHKVRITENGPEIFTINNEPPVGICGSGLVDALAEMVRAGVLDSRGHFTYEAKGVHKSPRGKYYLLATKEKDQAKQDIIITQKDISELQLAKGAIHAGVQKLLQQMGISAKEISQVYMAGAFGSHLNMESALAIRLLPEDLADAEFVQAGNAAADGACLALLSRRERSRAEKIARKAVHVEMANDSSFSSVLVKAMRF</sequence>
<dbReference type="GO" id="GO:0051536">
    <property type="term" value="F:iron-sulfur cluster binding"/>
    <property type="evidence" value="ECO:0007669"/>
    <property type="project" value="InterPro"/>
</dbReference>
<dbReference type="InterPro" id="IPR052911">
    <property type="entry name" value="Corrinoid_activation_enz"/>
</dbReference>
<dbReference type="EMBL" id="CP001322">
    <property type="protein sequence ID" value="ACL04712.1"/>
    <property type="molecule type" value="Genomic_DNA"/>
</dbReference>
<dbReference type="HOGENOM" id="CLU_019091_0_0_7"/>
<evidence type="ECO:0000313" key="3">
    <source>
        <dbReference type="Proteomes" id="UP000000739"/>
    </source>
</evidence>